<proteinExistence type="predicted"/>
<gene>
    <name evidence="1" type="ORF">LPJ66_002689</name>
</gene>
<accession>A0ACC1IPT4</accession>
<name>A0ACC1IPT4_9FUNG</name>
<dbReference type="EMBL" id="JANBPG010000231">
    <property type="protein sequence ID" value="KAJ1898531.1"/>
    <property type="molecule type" value="Genomic_DNA"/>
</dbReference>
<organism evidence="1 2">
    <name type="scientific">Kickxella alabastrina</name>
    <dbReference type="NCBI Taxonomy" id="61397"/>
    <lineage>
        <taxon>Eukaryota</taxon>
        <taxon>Fungi</taxon>
        <taxon>Fungi incertae sedis</taxon>
        <taxon>Zoopagomycota</taxon>
        <taxon>Kickxellomycotina</taxon>
        <taxon>Kickxellomycetes</taxon>
        <taxon>Kickxellales</taxon>
        <taxon>Kickxellaceae</taxon>
        <taxon>Kickxella</taxon>
    </lineage>
</organism>
<dbReference type="Proteomes" id="UP001150581">
    <property type="component" value="Unassembled WGS sequence"/>
</dbReference>
<keyword evidence="2" id="KW-1185">Reference proteome</keyword>
<comment type="caution">
    <text evidence="1">The sequence shown here is derived from an EMBL/GenBank/DDBJ whole genome shotgun (WGS) entry which is preliminary data.</text>
</comment>
<evidence type="ECO:0000313" key="2">
    <source>
        <dbReference type="Proteomes" id="UP001150581"/>
    </source>
</evidence>
<reference evidence="1" key="1">
    <citation type="submission" date="2022-07" db="EMBL/GenBank/DDBJ databases">
        <title>Phylogenomic reconstructions and comparative analyses of Kickxellomycotina fungi.</title>
        <authorList>
            <person name="Reynolds N.K."/>
            <person name="Stajich J.E."/>
            <person name="Barry K."/>
            <person name="Grigoriev I.V."/>
            <person name="Crous P."/>
            <person name="Smith M.E."/>
        </authorList>
    </citation>
    <scope>NUCLEOTIDE SEQUENCE</scope>
    <source>
        <strain evidence="1">Benny 63K</strain>
    </source>
</reference>
<protein>
    <submittedName>
        <fullName evidence="1">Uncharacterized protein</fullName>
    </submittedName>
</protein>
<evidence type="ECO:0000313" key="1">
    <source>
        <dbReference type="EMBL" id="KAJ1898531.1"/>
    </source>
</evidence>
<sequence>MTSSGNKIKVVCRVRPFLKTEKTDESVGVEANNVLRVTNPRDTTKDVKFNFDSCYGPVVGQDVIYNNDVRPLVETIFTGLSATVFCYGVTGAGKTHTIQGSGTEPGIIPRAMEHIFKHQERDSFDYDIRVSYYEIYKEAVFDLFKQRDSVAGLPIREDANRKIFVAGLSEKKVTSYEQFDTLYQKACGNRRTASTKLNNHSSRSHAILTVQVQWKDDIGSGKTWCGRLHLIDLAGSEDNRRTENGKDRMAESSAINRSLFVLGQVVEALNTGASRIPYRDSKMTRILQDSLGGDSLGMMIVNVSPGEAFLQDTHNTLNFATKSREVVNKPVAHEVVEQRWSVSDRMQHHRGMGRPMRSAVVSCASGTLAASSAIGNGGVKRGRSDGLDESEGEDLPLNDNGAHLAAGARRRISPAGGLQSNHPDAASRRPAPQQADFVQKVVTARFSEMEQKSESASNKIMERVEQLEKRLNGKQLDSNAVLDLFTPSTKLKTSRGWLKHARELEQAGHLERALTHYEEALRYAPGLNKLEAHITKLCAKIRREKRRSSINSHGEANVIVSERTGSAPIVENGMLVGDGDDFEKVSSMWLNNGQDESPSAGKGKGRQRTLASTLLSMVAGAKNGDKTGQKPQQLPAHKPLFFPKVMAETAAATANATAANDAATATATTAVTAAGKPNMKRVRLLGDAGKKSGMIQNRFVNITEGSVHDRQRLSFGTSSLNPFVVGGEEFQSDLRTRLETKKVPVATLRATKLDAKSSAAARLRRALPDPATPEDRCDKDFVLHSGDEDDAEDMLLVDEDSRNNLKKANPKARRGGRVPGSLSVRGLVERRMAEKGEQGDEGRSESWGERLSDMSASSKIKASPSTAVGAAEEKLSLGQFNDICLASAVQMINSGEVKKIMKLQGIGKRRAEQIQDSVQSAGPISHILELQARLQFKNKIILGILSTFA</sequence>